<dbReference type="InterPro" id="IPR023323">
    <property type="entry name" value="Tex-like_dom_sf"/>
</dbReference>
<dbReference type="Gene3D" id="1.10.3500.10">
    <property type="entry name" value="Tex N-terminal region-like"/>
    <property type="match status" value="1"/>
</dbReference>
<evidence type="ECO:0008006" key="4">
    <source>
        <dbReference type="Google" id="ProtNLM"/>
    </source>
</evidence>
<dbReference type="PANTHER" id="PTHR10145">
    <property type="entry name" value="TRANSCRIPTION ELONGATION FACTOR SPT6"/>
    <property type="match status" value="1"/>
</dbReference>
<dbReference type="OrthoDB" id="1001620at2759"/>
<dbReference type="EMBL" id="CM000837">
    <property type="protein sequence ID" value="KRH62717.1"/>
    <property type="molecule type" value="Genomic_DNA"/>
</dbReference>
<reference evidence="1 2" key="1">
    <citation type="journal article" date="2010" name="Nature">
        <title>Genome sequence of the palaeopolyploid soybean.</title>
        <authorList>
            <person name="Schmutz J."/>
            <person name="Cannon S.B."/>
            <person name="Schlueter J."/>
            <person name="Ma J."/>
            <person name="Mitros T."/>
            <person name="Nelson W."/>
            <person name="Hyten D.L."/>
            <person name="Song Q."/>
            <person name="Thelen J.J."/>
            <person name="Cheng J."/>
            <person name="Xu D."/>
            <person name="Hellsten U."/>
            <person name="May G.D."/>
            <person name="Yu Y."/>
            <person name="Sakurai T."/>
            <person name="Umezawa T."/>
            <person name="Bhattacharyya M.K."/>
            <person name="Sandhu D."/>
            <person name="Valliyodan B."/>
            <person name="Lindquist E."/>
            <person name="Peto M."/>
            <person name="Grant D."/>
            <person name="Shu S."/>
            <person name="Goodstein D."/>
            <person name="Barry K."/>
            <person name="Futrell-Griggs M."/>
            <person name="Abernathy B."/>
            <person name="Du J."/>
            <person name="Tian Z."/>
            <person name="Zhu L."/>
            <person name="Gill N."/>
            <person name="Joshi T."/>
            <person name="Libault M."/>
            <person name="Sethuraman A."/>
            <person name="Zhang X.-C."/>
            <person name="Shinozaki K."/>
            <person name="Nguyen H.T."/>
            <person name="Wing R.A."/>
            <person name="Cregan P."/>
            <person name="Specht J."/>
            <person name="Grimwood J."/>
            <person name="Rokhsar D."/>
            <person name="Stacey G."/>
            <person name="Shoemaker R.C."/>
            <person name="Jackson S.A."/>
        </authorList>
    </citation>
    <scope>NUCLEOTIDE SEQUENCE [LARGE SCALE GENOMIC DNA]</scope>
    <source>
        <strain evidence="2">cv. Williams 82</strain>
        <tissue evidence="1">Callus</tissue>
    </source>
</reference>
<dbReference type="Gramene" id="KRH62717">
    <property type="protein sequence ID" value="KRH62717"/>
    <property type="gene ID" value="GLYMA_04G126400"/>
</dbReference>
<dbReference type="Proteomes" id="UP000008827">
    <property type="component" value="Chromosome 4"/>
</dbReference>
<reference evidence="1" key="3">
    <citation type="submission" date="2018-07" db="EMBL/GenBank/DDBJ databases">
        <title>WGS assembly of Glycine max.</title>
        <authorList>
            <person name="Schmutz J."/>
            <person name="Cannon S."/>
            <person name="Schlueter J."/>
            <person name="Ma J."/>
            <person name="Mitros T."/>
            <person name="Nelson W."/>
            <person name="Hyten D."/>
            <person name="Song Q."/>
            <person name="Thelen J."/>
            <person name="Cheng J."/>
            <person name="Xu D."/>
            <person name="Hellsten U."/>
            <person name="May G."/>
            <person name="Yu Y."/>
            <person name="Sakurai T."/>
            <person name="Umezawa T."/>
            <person name="Bhattacharyya M."/>
            <person name="Sandhu D."/>
            <person name="Valliyodan B."/>
            <person name="Lindquist E."/>
            <person name="Peto M."/>
            <person name="Grant D."/>
            <person name="Shu S."/>
            <person name="Goodstein D."/>
            <person name="Barry K."/>
            <person name="Futrell-Griggs M."/>
            <person name="Abernathy B."/>
            <person name="Du J."/>
            <person name="Tian Z."/>
            <person name="Zhu L."/>
            <person name="Gill N."/>
            <person name="Joshi T."/>
            <person name="Libault M."/>
            <person name="Sethuraman A."/>
            <person name="Zhang X."/>
            <person name="Shinozaki K."/>
            <person name="Nguyen H."/>
            <person name="Wing R."/>
            <person name="Cregan P."/>
            <person name="Specht J."/>
            <person name="Grimwood J."/>
            <person name="Rokhsar D."/>
            <person name="Stacey G."/>
            <person name="Shoemaker R."/>
            <person name="Jackson S."/>
        </authorList>
    </citation>
    <scope>NUCLEOTIDE SEQUENCE</scope>
    <source>
        <tissue evidence="1">Callus</tissue>
    </source>
</reference>
<dbReference type="STRING" id="3847.A0A0R0K7U0"/>
<dbReference type="GeneID" id="100796035"/>
<name>A0A0R0K7U0_SOYBN</name>
<evidence type="ECO:0000313" key="2">
    <source>
        <dbReference type="EnsemblPlants" id="KRH62717"/>
    </source>
</evidence>
<dbReference type="EnsemblPlants" id="KRH62717">
    <property type="protein sequence ID" value="KRH62717"/>
    <property type="gene ID" value="GLYMA_04G126400"/>
</dbReference>
<proteinExistence type="predicted"/>
<sequence length="291" mass="33270">MEYSSDDRVSLFDDIAEDQTNDDVEDDMADFIVDDEDVIYGMGDSLNKKLKARKHSPAFSKGKHSFGKEGQLENHIGIVQIQATKSDDPNKYKSFIPTDMHIAGEDNCVNDTDIPERMQIIQDIVGSAIVRMSIEEESSWILCQLASNINPLFNEAKSCRLVDTAKREDIISFLELRHTMKYDIPFIAMYRKEQCLSLLEDLKLEESENIFNDIERNHMLKWHQAAVMLSSEIPFRKYVSTIFMDKALVSTSPTIKGNTTVDSFHEFAGVKWLWDKPLSKFLDSQAIHSEG</sequence>
<dbReference type="SUPFAM" id="SSF158832">
    <property type="entry name" value="Tex N-terminal region-like"/>
    <property type="match status" value="1"/>
</dbReference>
<protein>
    <recommendedName>
        <fullName evidence="4">YqgF/RNase H-like domain-containing protein</fullName>
    </recommendedName>
</protein>
<evidence type="ECO:0000313" key="3">
    <source>
        <dbReference type="Proteomes" id="UP000008827"/>
    </source>
</evidence>
<dbReference type="OMA" id="IAGEDNC"/>
<accession>A0A0R0K7U0</accession>
<dbReference type="InterPro" id="IPR017072">
    <property type="entry name" value="TF_Spt6"/>
</dbReference>
<dbReference type="RefSeq" id="XP_040870511.1">
    <property type="nucleotide sequence ID" value="XM_041014577.1"/>
</dbReference>
<evidence type="ECO:0000313" key="1">
    <source>
        <dbReference type="EMBL" id="KRH62717.1"/>
    </source>
</evidence>
<dbReference type="PANTHER" id="PTHR10145:SF6">
    <property type="entry name" value="TRANSCRIPTION ELONGATION FACTOR SPT6"/>
    <property type="match status" value="1"/>
</dbReference>
<gene>
    <name evidence="2" type="primary">LOC100796035</name>
    <name evidence="1" type="ORF">GLYMA_04G126400</name>
</gene>
<dbReference type="GO" id="GO:0140673">
    <property type="term" value="P:transcription elongation-coupled chromatin remodeling"/>
    <property type="evidence" value="ECO:0007669"/>
    <property type="project" value="InterPro"/>
</dbReference>
<keyword evidence="3" id="KW-1185">Reference proteome</keyword>
<dbReference type="AlphaFoldDB" id="A0A0R0K7U0"/>
<reference evidence="2" key="2">
    <citation type="submission" date="2018-02" db="UniProtKB">
        <authorList>
            <consortium name="EnsemblPlants"/>
        </authorList>
    </citation>
    <scope>IDENTIFICATION</scope>
    <source>
        <strain evidence="2">Williams 82</strain>
    </source>
</reference>
<organism evidence="1">
    <name type="scientific">Glycine max</name>
    <name type="common">Soybean</name>
    <name type="synonym">Glycine hispida</name>
    <dbReference type="NCBI Taxonomy" id="3847"/>
    <lineage>
        <taxon>Eukaryota</taxon>
        <taxon>Viridiplantae</taxon>
        <taxon>Streptophyta</taxon>
        <taxon>Embryophyta</taxon>
        <taxon>Tracheophyta</taxon>
        <taxon>Spermatophyta</taxon>
        <taxon>Magnoliopsida</taxon>
        <taxon>eudicotyledons</taxon>
        <taxon>Gunneridae</taxon>
        <taxon>Pentapetalae</taxon>
        <taxon>rosids</taxon>
        <taxon>fabids</taxon>
        <taxon>Fabales</taxon>
        <taxon>Fabaceae</taxon>
        <taxon>Papilionoideae</taxon>
        <taxon>50 kb inversion clade</taxon>
        <taxon>NPAAA clade</taxon>
        <taxon>indigoferoid/millettioid clade</taxon>
        <taxon>Phaseoleae</taxon>
        <taxon>Glycine</taxon>
        <taxon>Glycine subgen. Soja</taxon>
    </lineage>
</organism>